<dbReference type="EMBL" id="PUFN01000007">
    <property type="protein sequence ID" value="TDG73744.1"/>
    <property type="molecule type" value="Genomic_DNA"/>
</dbReference>
<comment type="caution">
    <text evidence="1">The sequence shown here is derived from an EMBL/GenBank/DDBJ whole genome shotgun (WGS) entry which is preliminary data.</text>
</comment>
<gene>
    <name evidence="1" type="ORF">C5L30_001236</name>
</gene>
<name>A0A4R5NHZ7_9LACO</name>
<sequence>MSKNNLRFSPNLGIKPANDLEVRSSPKLMQRKDINPLNLHDDEPKVMFLSNCGMSVDLEKYHFINYIYKMDYPAVDDCLKQIVSNPQKVAEKLQVIRFHQSNTGKLNAVLNEYMDKDTVSKINEHLYESKITSQNFKPFFHDGAFRVFVIHDYLEDDGNVLYIVFYDPYHLIFPGREEVKNYSSEKNAMSLSRISIDDKYHSKVQEDLIRDFDGLIKKSN</sequence>
<dbReference type="OrthoDB" id="2297863at2"/>
<dbReference type="Proteomes" id="UP000295257">
    <property type="component" value="Unassembled WGS sequence"/>
</dbReference>
<organism evidence="1 2">
    <name type="scientific">Companilactobacillus farciminis</name>
    <dbReference type="NCBI Taxonomy" id="1612"/>
    <lineage>
        <taxon>Bacteria</taxon>
        <taxon>Bacillati</taxon>
        <taxon>Bacillota</taxon>
        <taxon>Bacilli</taxon>
        <taxon>Lactobacillales</taxon>
        <taxon>Lactobacillaceae</taxon>
        <taxon>Companilactobacillus</taxon>
    </lineage>
</organism>
<proteinExistence type="predicted"/>
<dbReference type="AlphaFoldDB" id="A0A4R5NHZ7"/>
<evidence type="ECO:0000313" key="1">
    <source>
        <dbReference type="EMBL" id="TDG73744.1"/>
    </source>
</evidence>
<accession>A0A4R5NHZ7</accession>
<protein>
    <submittedName>
        <fullName evidence="1">Uncharacterized protein</fullName>
    </submittedName>
</protein>
<keyword evidence="2" id="KW-1185">Reference proteome</keyword>
<evidence type="ECO:0000313" key="2">
    <source>
        <dbReference type="Proteomes" id="UP000295257"/>
    </source>
</evidence>
<dbReference type="RefSeq" id="WP_010020970.1">
    <property type="nucleotide sequence ID" value="NZ_CAJJMR010000075.1"/>
</dbReference>
<reference evidence="1 2" key="1">
    <citation type="journal article" date="2019" name="Appl. Microbiol. Biotechnol.">
        <title>Uncovering carbohydrate metabolism through a genotype-phenotype association study of 56 lactic acid bacteria genomes.</title>
        <authorList>
            <person name="Buron-Moles G."/>
            <person name="Chailyan A."/>
            <person name="Dolejs I."/>
            <person name="Forster J."/>
            <person name="Miks M.H."/>
        </authorList>
    </citation>
    <scope>NUCLEOTIDE SEQUENCE [LARGE SCALE GENOMIC DNA]</scope>
    <source>
        <strain evidence="1 2">ATCC 29644</strain>
    </source>
</reference>